<name>F8P5R0_SERL9</name>
<feature type="non-terminal residue" evidence="1">
    <location>
        <position position="148"/>
    </location>
</feature>
<dbReference type="Proteomes" id="UP000008064">
    <property type="component" value="Unassembled WGS sequence"/>
</dbReference>
<dbReference type="OrthoDB" id="2574879at2759"/>
<dbReference type="RefSeq" id="XP_007321733.1">
    <property type="nucleotide sequence ID" value="XM_007321671.1"/>
</dbReference>
<dbReference type="GeneID" id="18820571"/>
<evidence type="ECO:0000313" key="1">
    <source>
        <dbReference type="EMBL" id="EGO21947.1"/>
    </source>
</evidence>
<proteinExistence type="predicted"/>
<organism>
    <name type="scientific">Serpula lacrymans var. lacrymans (strain S7.9)</name>
    <name type="common">Dry rot fungus</name>
    <dbReference type="NCBI Taxonomy" id="578457"/>
    <lineage>
        <taxon>Eukaryota</taxon>
        <taxon>Fungi</taxon>
        <taxon>Dikarya</taxon>
        <taxon>Basidiomycota</taxon>
        <taxon>Agaricomycotina</taxon>
        <taxon>Agaricomycetes</taxon>
        <taxon>Agaricomycetidae</taxon>
        <taxon>Boletales</taxon>
        <taxon>Coniophorineae</taxon>
        <taxon>Serpulaceae</taxon>
        <taxon>Serpula</taxon>
    </lineage>
</organism>
<reference evidence="1" key="1">
    <citation type="submission" date="2011-04" db="EMBL/GenBank/DDBJ databases">
        <title>Evolution of plant cell wall degrading machinery underlies the functional diversity of forest fungi.</title>
        <authorList>
            <consortium name="US DOE Joint Genome Institute (JGI-PGF)"/>
            <person name="Eastwood D.C."/>
            <person name="Floudas D."/>
            <person name="Binder M."/>
            <person name="Majcherczyk A."/>
            <person name="Schneider P."/>
            <person name="Aerts A."/>
            <person name="Asiegbu F.O."/>
            <person name="Baker S.E."/>
            <person name="Barry K."/>
            <person name="Bendiksby M."/>
            <person name="Blumentritt M."/>
            <person name="Coutinho P.M."/>
            <person name="Cullen D."/>
            <person name="Cullen D."/>
            <person name="Gathman A."/>
            <person name="Goodell B."/>
            <person name="Henrissat B."/>
            <person name="Ihrmark K."/>
            <person name="Kauserud H."/>
            <person name="Kohler A."/>
            <person name="LaButti K."/>
            <person name="Lapidus A."/>
            <person name="Lavin J.L."/>
            <person name="Lee Y.-H."/>
            <person name="Lindquist E."/>
            <person name="Lilly W."/>
            <person name="Lucas S."/>
            <person name="Morin E."/>
            <person name="Murat C."/>
            <person name="Oguiza J.A."/>
            <person name="Park J."/>
            <person name="Pisabarro A.G."/>
            <person name="Riley R."/>
            <person name="Rosling A."/>
            <person name="Salamov A."/>
            <person name="Schmidt O."/>
            <person name="Schmutz J."/>
            <person name="Skrede I."/>
            <person name="Stenlid J."/>
            <person name="Wiebenga A."/>
            <person name="Xie X."/>
            <person name="Kues U."/>
            <person name="Hibbett D.S."/>
            <person name="Hoffmeister D."/>
            <person name="Hogberg N."/>
            <person name="Martin F."/>
            <person name="Grigoriev I.V."/>
            <person name="Watkinson S.C."/>
        </authorList>
    </citation>
    <scope>NUCLEOTIDE SEQUENCE</scope>
    <source>
        <strain evidence="1">S7.9</strain>
    </source>
</reference>
<dbReference type="HOGENOM" id="CLU_071087_1_0_1"/>
<sequence>MSKLPTLPAYIAAMQQLLAFILQIPPVDPSTSLRITFLLRLTGDVMNSVPGYPAEIKSLPQLLEFLDDLDHAWHAVLRAQVWDPTAGEGVDLVIPVENIDIHQSKTIRSSPMSQTERTRLRSLLVMGTAEMEEWLTGLDVQGENYQLA</sequence>
<accession>F8P5R0</accession>
<dbReference type="EMBL" id="GL945438">
    <property type="protein sequence ID" value="EGO21947.1"/>
    <property type="molecule type" value="Genomic_DNA"/>
</dbReference>
<dbReference type="AlphaFoldDB" id="F8P5R0"/>
<dbReference type="KEGG" id="sla:SERLADRAFT_475015"/>
<gene>
    <name evidence="1" type="ORF">SERLADRAFT_475015</name>
</gene>
<protein>
    <submittedName>
        <fullName evidence="1">Uncharacterized protein</fullName>
    </submittedName>
</protein>